<accession>A0ABX1IYR9</accession>
<feature type="region of interest" description="Disordered" evidence="1">
    <location>
        <begin position="83"/>
        <end position="108"/>
    </location>
</feature>
<protein>
    <submittedName>
        <fullName evidence="2">ESX-1 secretion-associated protein</fullName>
    </submittedName>
</protein>
<dbReference type="RefSeq" id="WP_168510037.1">
    <property type="nucleotide sequence ID" value="NZ_JAAXLS010000001.1"/>
</dbReference>
<sequence length="108" mass="11456">MSFEVVPDELRAHGSHLDGLVDRLHTAVDAAKTVTLDDEAYGLLCGFLPPIVNATTQDDATDTLNAAVEGVSTIADNVRTAATSYDDQDQTNAQPFQAQLREGTVVAP</sequence>
<gene>
    <name evidence="2" type="ORF">HFP15_00075</name>
</gene>
<evidence type="ECO:0000313" key="3">
    <source>
        <dbReference type="Proteomes" id="UP000715441"/>
    </source>
</evidence>
<name>A0ABX1IYR9_9PSEU</name>
<feature type="compositionally biased region" description="Polar residues" evidence="1">
    <location>
        <begin position="83"/>
        <end position="97"/>
    </location>
</feature>
<keyword evidence="3" id="KW-1185">Reference proteome</keyword>
<dbReference type="Pfam" id="PF10824">
    <property type="entry name" value="T7SS_ESX_EspC"/>
    <property type="match status" value="1"/>
</dbReference>
<reference evidence="2 3" key="1">
    <citation type="submission" date="2020-04" db="EMBL/GenBank/DDBJ databases">
        <title>Novel species.</title>
        <authorList>
            <person name="Teo W.F.A."/>
            <person name="Lipun K."/>
            <person name="Srisuk N."/>
            <person name="Duangmal K."/>
        </authorList>
    </citation>
    <scope>NUCLEOTIDE SEQUENCE [LARGE SCALE GENOMIC DNA]</scope>
    <source>
        <strain evidence="2 3">K13G38</strain>
    </source>
</reference>
<organism evidence="2 3">
    <name type="scientific">Amycolatopsis acididurans</name>
    <dbReference type="NCBI Taxonomy" id="2724524"/>
    <lineage>
        <taxon>Bacteria</taxon>
        <taxon>Bacillati</taxon>
        <taxon>Actinomycetota</taxon>
        <taxon>Actinomycetes</taxon>
        <taxon>Pseudonocardiales</taxon>
        <taxon>Pseudonocardiaceae</taxon>
        <taxon>Amycolatopsis</taxon>
    </lineage>
</organism>
<evidence type="ECO:0000313" key="2">
    <source>
        <dbReference type="EMBL" id="NKQ51275.1"/>
    </source>
</evidence>
<evidence type="ECO:0000256" key="1">
    <source>
        <dbReference type="SAM" id="MobiDB-lite"/>
    </source>
</evidence>
<dbReference type="InterPro" id="IPR022536">
    <property type="entry name" value="EspC"/>
</dbReference>
<dbReference type="Proteomes" id="UP000715441">
    <property type="component" value="Unassembled WGS sequence"/>
</dbReference>
<dbReference type="EMBL" id="JAAXLS010000001">
    <property type="protein sequence ID" value="NKQ51275.1"/>
    <property type="molecule type" value="Genomic_DNA"/>
</dbReference>
<proteinExistence type="predicted"/>
<comment type="caution">
    <text evidence="2">The sequence shown here is derived from an EMBL/GenBank/DDBJ whole genome shotgun (WGS) entry which is preliminary data.</text>
</comment>